<gene>
    <name evidence="6" type="ORF">COO09_12295</name>
</gene>
<feature type="transmembrane region" description="Helical" evidence="4">
    <location>
        <begin position="337"/>
        <end position="361"/>
    </location>
</feature>
<sequence length="435" mass="46049">MTQLSLPAEKAEIGASAGVERSGLTEWREGFPLVITSFFGIGVAVLSSWSIGLFIEPIQDEFGWGRGQITAGLVVLSIIGFFAAPFAGRLIDLIGTRKIGLIGMVVYSTAIASLGTTGAHLWQWWALWIFLSIGYVMVKPTLWAVAVSRRFDSQRGLALAVTNCGSGAILIVMPTILTVLIADHGWRMSYLFLGIGVAVLTLPLMLLFLRDPAPGAAAARLRMAGARPAGAADDAEAKAELWASLRSGRFLRLLLCALILTIALIGLQVHFIPMIVGLGVDRTTAAMIAGMIGLGSIIGRLTCGFMMDRYRGQIVGAAFLALPALSSVFLLSYDGGLAMGCAIAFIQGLALGAEMDVMTYLTSRYFGLRNYGTLMGTIMGVLVLGNGVGPTLAGWVYDITGSYQLYVMGAIPAFLVSALLIASLGDYSRGPRGAH</sequence>
<name>A0A2A4FUJ5_9SPHN</name>
<feature type="transmembrane region" description="Helical" evidence="4">
    <location>
        <begin position="284"/>
        <end position="302"/>
    </location>
</feature>
<dbReference type="AlphaFoldDB" id="A0A2A4FUJ5"/>
<dbReference type="OrthoDB" id="9796632at2"/>
<evidence type="ECO:0000256" key="2">
    <source>
        <dbReference type="ARBA" id="ARBA00022989"/>
    </source>
</evidence>
<feature type="transmembrane region" description="Helical" evidence="4">
    <location>
        <begin position="188"/>
        <end position="209"/>
    </location>
</feature>
<evidence type="ECO:0000313" key="6">
    <source>
        <dbReference type="EMBL" id="PCE42088.1"/>
    </source>
</evidence>
<dbReference type="InterPro" id="IPR020846">
    <property type="entry name" value="MFS_dom"/>
</dbReference>
<reference evidence="6 7" key="1">
    <citation type="submission" date="2017-09" db="EMBL/GenBank/DDBJ databases">
        <title>The Catabolism of 3,6-Dichlorosalicylic acid is Initiated by the Cytochrome P450 Monooxygenase DsmABC in Rhizorhabdus dicambivorans Ndbn-20.</title>
        <authorList>
            <person name="Na L."/>
        </authorList>
    </citation>
    <scope>NUCLEOTIDE SEQUENCE [LARGE SCALE GENOMIC DNA]</scope>
    <source>
        <strain evidence="6 7">Ndbn-20m</strain>
    </source>
</reference>
<dbReference type="EMBL" id="NWUF01000010">
    <property type="protein sequence ID" value="PCE42088.1"/>
    <property type="molecule type" value="Genomic_DNA"/>
</dbReference>
<evidence type="ECO:0000256" key="1">
    <source>
        <dbReference type="ARBA" id="ARBA00022692"/>
    </source>
</evidence>
<feature type="transmembrane region" description="Helical" evidence="4">
    <location>
        <begin position="373"/>
        <end position="397"/>
    </location>
</feature>
<feature type="transmembrane region" description="Helical" evidence="4">
    <location>
        <begin position="403"/>
        <end position="422"/>
    </location>
</feature>
<evidence type="ECO:0000256" key="4">
    <source>
        <dbReference type="SAM" id="Phobius"/>
    </source>
</evidence>
<dbReference type="GO" id="GO:0022857">
    <property type="term" value="F:transmembrane transporter activity"/>
    <property type="evidence" value="ECO:0007669"/>
    <property type="project" value="InterPro"/>
</dbReference>
<feature type="transmembrane region" description="Helical" evidence="4">
    <location>
        <begin position="31"/>
        <end position="55"/>
    </location>
</feature>
<proteinExistence type="predicted"/>
<dbReference type="PANTHER" id="PTHR11360:SF290">
    <property type="entry name" value="MONOCARBOXYLATE MFS PERMEASE"/>
    <property type="match status" value="1"/>
</dbReference>
<dbReference type="RefSeq" id="WP_066962486.1">
    <property type="nucleotide sequence ID" value="NZ_CP023449.1"/>
</dbReference>
<feature type="domain" description="Major facilitator superfamily (MFS) profile" evidence="5">
    <location>
        <begin position="33"/>
        <end position="425"/>
    </location>
</feature>
<dbReference type="SUPFAM" id="SSF103473">
    <property type="entry name" value="MFS general substrate transporter"/>
    <property type="match status" value="1"/>
</dbReference>
<dbReference type="Proteomes" id="UP000218934">
    <property type="component" value="Unassembled WGS sequence"/>
</dbReference>
<feature type="transmembrane region" description="Helical" evidence="4">
    <location>
        <begin position="314"/>
        <end position="331"/>
    </location>
</feature>
<dbReference type="KEGG" id="rdi:CMV14_18590"/>
<feature type="transmembrane region" description="Helical" evidence="4">
    <location>
        <begin position="250"/>
        <end position="272"/>
    </location>
</feature>
<dbReference type="InterPro" id="IPR050327">
    <property type="entry name" value="Proton-linked_MCT"/>
</dbReference>
<keyword evidence="2 4" id="KW-1133">Transmembrane helix</keyword>
<evidence type="ECO:0000259" key="5">
    <source>
        <dbReference type="PROSITE" id="PS50850"/>
    </source>
</evidence>
<protein>
    <submittedName>
        <fullName evidence="6">MFS transporter</fullName>
    </submittedName>
</protein>
<keyword evidence="1 4" id="KW-0812">Transmembrane</keyword>
<dbReference type="Gene3D" id="1.20.1250.20">
    <property type="entry name" value="MFS general substrate transporter like domains"/>
    <property type="match status" value="1"/>
</dbReference>
<organism evidence="6 7">
    <name type="scientific">Rhizorhabdus dicambivorans</name>
    <dbReference type="NCBI Taxonomy" id="1850238"/>
    <lineage>
        <taxon>Bacteria</taxon>
        <taxon>Pseudomonadati</taxon>
        <taxon>Pseudomonadota</taxon>
        <taxon>Alphaproteobacteria</taxon>
        <taxon>Sphingomonadales</taxon>
        <taxon>Sphingomonadaceae</taxon>
        <taxon>Rhizorhabdus</taxon>
    </lineage>
</organism>
<keyword evidence="7" id="KW-1185">Reference proteome</keyword>
<feature type="transmembrane region" description="Helical" evidence="4">
    <location>
        <begin position="157"/>
        <end position="182"/>
    </location>
</feature>
<accession>A0A2A4FUJ5</accession>
<comment type="caution">
    <text evidence="6">The sequence shown here is derived from an EMBL/GenBank/DDBJ whole genome shotgun (WGS) entry which is preliminary data.</text>
</comment>
<feature type="transmembrane region" description="Helical" evidence="4">
    <location>
        <begin position="125"/>
        <end position="145"/>
    </location>
</feature>
<dbReference type="PROSITE" id="PS50850">
    <property type="entry name" value="MFS"/>
    <property type="match status" value="1"/>
</dbReference>
<evidence type="ECO:0000313" key="7">
    <source>
        <dbReference type="Proteomes" id="UP000218934"/>
    </source>
</evidence>
<dbReference type="Pfam" id="PF07690">
    <property type="entry name" value="MFS_1"/>
    <property type="match status" value="1"/>
</dbReference>
<feature type="transmembrane region" description="Helical" evidence="4">
    <location>
        <begin position="67"/>
        <end position="87"/>
    </location>
</feature>
<evidence type="ECO:0000256" key="3">
    <source>
        <dbReference type="ARBA" id="ARBA00023136"/>
    </source>
</evidence>
<feature type="transmembrane region" description="Helical" evidence="4">
    <location>
        <begin position="99"/>
        <end position="119"/>
    </location>
</feature>
<dbReference type="PANTHER" id="PTHR11360">
    <property type="entry name" value="MONOCARBOXYLATE TRANSPORTER"/>
    <property type="match status" value="1"/>
</dbReference>
<dbReference type="InterPro" id="IPR011701">
    <property type="entry name" value="MFS"/>
</dbReference>
<dbReference type="InterPro" id="IPR036259">
    <property type="entry name" value="MFS_trans_sf"/>
</dbReference>
<keyword evidence="3 4" id="KW-0472">Membrane</keyword>